<accession>A0AAE4EZK6</accession>
<dbReference type="PANTHER" id="PTHR12526">
    <property type="entry name" value="GLYCOSYLTRANSFERASE"/>
    <property type="match status" value="1"/>
</dbReference>
<reference evidence="2 3" key="1">
    <citation type="submission" date="2022-06" db="EMBL/GenBank/DDBJ databases">
        <title>Haloarcula sp. a new haloarchaeum isolate from saline soil.</title>
        <authorList>
            <person name="Strakova D."/>
            <person name="Galisteo C."/>
            <person name="Sanchez-Porro C."/>
            <person name="Ventosa A."/>
        </authorList>
    </citation>
    <scope>NUCLEOTIDE SEQUENCE [LARGE SCALE GENOMIC DNA]</scope>
    <source>
        <strain evidence="2 3">S1AR25-5A</strain>
    </source>
</reference>
<evidence type="ECO:0000313" key="3">
    <source>
        <dbReference type="Proteomes" id="UP001253439"/>
    </source>
</evidence>
<dbReference type="EMBL" id="JAMQOM010000003">
    <property type="protein sequence ID" value="MDS0221683.1"/>
    <property type="molecule type" value="Genomic_DNA"/>
</dbReference>
<dbReference type="Proteomes" id="UP001253439">
    <property type="component" value="Unassembled WGS sequence"/>
</dbReference>
<comment type="caution">
    <text evidence="2">The sequence shown here is derived from an EMBL/GenBank/DDBJ whole genome shotgun (WGS) entry which is preliminary data.</text>
</comment>
<dbReference type="Pfam" id="PF13439">
    <property type="entry name" value="Glyco_transf_4"/>
    <property type="match status" value="1"/>
</dbReference>
<evidence type="ECO:0000313" key="2">
    <source>
        <dbReference type="EMBL" id="MDS0221683.1"/>
    </source>
</evidence>
<dbReference type="PANTHER" id="PTHR12526:SF630">
    <property type="entry name" value="GLYCOSYLTRANSFERASE"/>
    <property type="match status" value="1"/>
</dbReference>
<gene>
    <name evidence="2" type="ORF">NDI54_10015</name>
</gene>
<dbReference type="CDD" id="cd03801">
    <property type="entry name" value="GT4_PimA-like"/>
    <property type="match status" value="1"/>
</dbReference>
<dbReference type="Gene3D" id="3.40.50.2000">
    <property type="entry name" value="Glycogen Phosphorylase B"/>
    <property type="match status" value="2"/>
</dbReference>
<dbReference type="RefSeq" id="WP_310896318.1">
    <property type="nucleotide sequence ID" value="NZ_JAMQOM010000003.1"/>
</dbReference>
<sequence length="347" mass="39720">MKVTFSTKWLVPWNGTCQVCVRIAEGLVDEGHKVSIITNEGNTKTDWFTSDIEVVQKPRRPIKGYKIIRDHLTEFAPEILHSHDNLGYYFEPFSIPHVVTSHSNWPRSWFLSKKHFLEGFALEIPHDILLRAATQPVAVSDYSRRQLEKRRIKPDQIYNGVKVPDLDETVTEDGTKNLLFVGRVGPRKGKYLPEIWDKIQERGTNIELDIIGYPADDSLSKQLEAANDVEFHGSVESLSPYYEKADALLFPSRAEACPLTVLEAQAYGTPVIAFDICSHNELINTGHTGSVVPAYDTRKFASEALNWVSKDRSETNLVCRQWILDNYSNQNMIEEYIELYERIVDIY</sequence>
<dbReference type="AlphaFoldDB" id="A0AAE4EZK6"/>
<name>A0AAE4EZK6_9EURY</name>
<dbReference type="SUPFAM" id="SSF53756">
    <property type="entry name" value="UDP-Glycosyltransferase/glycogen phosphorylase"/>
    <property type="match status" value="1"/>
</dbReference>
<feature type="domain" description="Glycosyltransferase subfamily 4-like N-terminal" evidence="1">
    <location>
        <begin position="14"/>
        <end position="161"/>
    </location>
</feature>
<protein>
    <submittedName>
        <fullName evidence="2">Glycosyltransferase family 4 protein</fullName>
    </submittedName>
</protein>
<evidence type="ECO:0000259" key="1">
    <source>
        <dbReference type="Pfam" id="PF13439"/>
    </source>
</evidence>
<dbReference type="InterPro" id="IPR028098">
    <property type="entry name" value="Glyco_trans_4-like_N"/>
</dbReference>
<organism evidence="2 3">
    <name type="scientific">Haloarcula terrestris</name>
    <dbReference type="NCBI Taxonomy" id="2950533"/>
    <lineage>
        <taxon>Archaea</taxon>
        <taxon>Methanobacteriati</taxon>
        <taxon>Methanobacteriota</taxon>
        <taxon>Stenosarchaea group</taxon>
        <taxon>Halobacteria</taxon>
        <taxon>Halobacteriales</taxon>
        <taxon>Haloarculaceae</taxon>
        <taxon>Haloarcula</taxon>
    </lineage>
</organism>
<keyword evidence="3" id="KW-1185">Reference proteome</keyword>
<dbReference type="Pfam" id="PF13692">
    <property type="entry name" value="Glyco_trans_1_4"/>
    <property type="match status" value="1"/>
</dbReference>
<proteinExistence type="predicted"/>